<dbReference type="RefSeq" id="WP_281375678.1">
    <property type="nucleotide sequence ID" value="NZ_JACIEZ010000002.1"/>
</dbReference>
<keyword evidence="2" id="KW-1185">Reference proteome</keyword>
<name>A0A7W6J594_9HYPH</name>
<dbReference type="EMBL" id="JACIEZ010000002">
    <property type="protein sequence ID" value="MBB4064247.1"/>
    <property type="molecule type" value="Genomic_DNA"/>
</dbReference>
<protein>
    <submittedName>
        <fullName evidence="1">Uncharacterized protein</fullName>
    </submittedName>
</protein>
<dbReference type="AlphaFoldDB" id="A0A7W6J594"/>
<sequence>MTMTTPIIPSGEALRAFTGFVAVASAGRAADVSLFGCISISH</sequence>
<accession>A0A7W6J594</accession>
<gene>
    <name evidence="1" type="ORF">GGR23_001424</name>
</gene>
<comment type="caution">
    <text evidence="1">The sequence shown here is derived from an EMBL/GenBank/DDBJ whole genome shotgun (WGS) entry which is preliminary data.</text>
</comment>
<evidence type="ECO:0000313" key="2">
    <source>
        <dbReference type="Proteomes" id="UP000528286"/>
    </source>
</evidence>
<organism evidence="1 2">
    <name type="scientific">Gellertiella hungarica</name>
    <dbReference type="NCBI Taxonomy" id="1572859"/>
    <lineage>
        <taxon>Bacteria</taxon>
        <taxon>Pseudomonadati</taxon>
        <taxon>Pseudomonadota</taxon>
        <taxon>Alphaproteobacteria</taxon>
        <taxon>Hyphomicrobiales</taxon>
        <taxon>Rhizobiaceae</taxon>
        <taxon>Gellertiella</taxon>
    </lineage>
</organism>
<proteinExistence type="predicted"/>
<reference evidence="1 2" key="1">
    <citation type="submission" date="2020-08" db="EMBL/GenBank/DDBJ databases">
        <title>Genomic Encyclopedia of Type Strains, Phase IV (KMG-IV): sequencing the most valuable type-strain genomes for metagenomic binning, comparative biology and taxonomic classification.</title>
        <authorList>
            <person name="Goeker M."/>
        </authorList>
    </citation>
    <scope>NUCLEOTIDE SEQUENCE [LARGE SCALE GENOMIC DNA]</scope>
    <source>
        <strain evidence="1 2">DSM 29853</strain>
    </source>
</reference>
<dbReference type="Proteomes" id="UP000528286">
    <property type="component" value="Unassembled WGS sequence"/>
</dbReference>
<evidence type="ECO:0000313" key="1">
    <source>
        <dbReference type="EMBL" id="MBB4064247.1"/>
    </source>
</evidence>